<sequence length="370" mass="41770">MSVEIDQTTCEEHSLASPLKILNRGPEYFKMRMLERDSGLLGGRRKSAVELLEASKHQYVKSSTVLQSRQRLSNSENLQVGNRHARGVYNLQYTHNQDNNALNTIQRNRRESHSNSIDTNDNNNTHSSDVDDTDGVDHHSAYLDDIEPTEQSEMSQQQSSDSRYNLQVGLLKRPIYSSEGRINRIDLVRDLDTRVTWRDSHTDTASETDSFKGDVQTDSASKTDDVIVRRRPKTSNIIRSRSDLSHRHSHNSCDLSEGSSKISRNSADLDKFFNEMGLDRRVLDPMLGGKLDKIECVESMSSLNSRCARSQCSDVSESKLSDNVLALPEEATSATPERRSSCHTSIIEKNARIIKWLCSVKKARSHSTSN</sequence>
<evidence type="ECO:0000313" key="4">
    <source>
        <dbReference type="Proteomes" id="UP000749559"/>
    </source>
</evidence>
<dbReference type="Pfam" id="PF14160">
    <property type="entry name" value="FAM110_C"/>
    <property type="match status" value="1"/>
</dbReference>
<dbReference type="Pfam" id="PF14161">
    <property type="entry name" value="FAM110_N"/>
    <property type="match status" value="1"/>
</dbReference>
<feature type="region of interest" description="Disordered" evidence="2">
    <location>
        <begin position="241"/>
        <end position="260"/>
    </location>
</feature>
<feature type="compositionally biased region" description="Low complexity" evidence="2">
    <location>
        <begin position="151"/>
        <end position="160"/>
    </location>
</feature>
<keyword evidence="4" id="KW-1185">Reference proteome</keyword>
<dbReference type="Proteomes" id="UP000749559">
    <property type="component" value="Unassembled WGS sequence"/>
</dbReference>
<dbReference type="InterPro" id="IPR025740">
    <property type="entry name" value="FAM110"/>
</dbReference>
<dbReference type="InterPro" id="IPR025739">
    <property type="entry name" value="FAM110_N"/>
</dbReference>
<name>A0A8J1Y0Z5_OWEFU</name>
<protein>
    <submittedName>
        <fullName evidence="3">Uncharacterized protein</fullName>
    </submittedName>
</protein>
<accession>A0A8J1Y0Z5</accession>
<feature type="region of interest" description="Disordered" evidence="2">
    <location>
        <begin position="200"/>
        <end position="223"/>
    </location>
</feature>
<evidence type="ECO:0000313" key="3">
    <source>
        <dbReference type="EMBL" id="CAH1774201.1"/>
    </source>
</evidence>
<evidence type="ECO:0000256" key="2">
    <source>
        <dbReference type="SAM" id="MobiDB-lite"/>
    </source>
</evidence>
<dbReference type="EMBL" id="CAIIXF020000001">
    <property type="protein sequence ID" value="CAH1774201.1"/>
    <property type="molecule type" value="Genomic_DNA"/>
</dbReference>
<dbReference type="OrthoDB" id="10028183at2759"/>
<feature type="region of interest" description="Disordered" evidence="2">
    <location>
        <begin position="109"/>
        <end position="163"/>
    </location>
</feature>
<organism evidence="3 4">
    <name type="scientific">Owenia fusiformis</name>
    <name type="common">Polychaete worm</name>
    <dbReference type="NCBI Taxonomy" id="6347"/>
    <lineage>
        <taxon>Eukaryota</taxon>
        <taxon>Metazoa</taxon>
        <taxon>Spiralia</taxon>
        <taxon>Lophotrochozoa</taxon>
        <taxon>Annelida</taxon>
        <taxon>Polychaeta</taxon>
        <taxon>Sedentaria</taxon>
        <taxon>Canalipalpata</taxon>
        <taxon>Sabellida</taxon>
        <taxon>Oweniida</taxon>
        <taxon>Oweniidae</taxon>
        <taxon>Owenia</taxon>
    </lineage>
</organism>
<comment type="caution">
    <text evidence="3">The sequence shown here is derived from an EMBL/GenBank/DDBJ whole genome shotgun (WGS) entry which is preliminary data.</text>
</comment>
<comment type="similarity">
    <text evidence="1">Belongs to the FAM110 family.</text>
</comment>
<gene>
    <name evidence="3" type="ORF">OFUS_LOCUS1709</name>
</gene>
<reference evidence="3" key="1">
    <citation type="submission" date="2022-03" db="EMBL/GenBank/DDBJ databases">
        <authorList>
            <person name="Martin C."/>
        </authorList>
    </citation>
    <scope>NUCLEOTIDE SEQUENCE</scope>
</reference>
<dbReference type="PANTHER" id="PTHR14758">
    <property type="entry name" value="AGAP005440-PA"/>
    <property type="match status" value="1"/>
</dbReference>
<dbReference type="AlphaFoldDB" id="A0A8J1Y0Z5"/>
<proteinExistence type="inferred from homology"/>
<feature type="compositionally biased region" description="Basic and acidic residues" evidence="2">
    <location>
        <begin position="200"/>
        <end position="212"/>
    </location>
</feature>
<dbReference type="PANTHER" id="PTHR14758:SF1">
    <property type="entry name" value="CENTROSOME-ASSOCIATED FAM110 C-TERMINAL DOMAIN-CONTAINING PROTEIN"/>
    <property type="match status" value="1"/>
</dbReference>
<feature type="compositionally biased region" description="Low complexity" evidence="2">
    <location>
        <begin position="114"/>
        <end position="127"/>
    </location>
</feature>
<dbReference type="InterPro" id="IPR025741">
    <property type="entry name" value="FAM110_C"/>
</dbReference>
<evidence type="ECO:0000256" key="1">
    <source>
        <dbReference type="ARBA" id="ARBA00010576"/>
    </source>
</evidence>